<dbReference type="EMBL" id="CAJOBA010009570">
    <property type="protein sequence ID" value="CAF3854276.1"/>
    <property type="molecule type" value="Genomic_DNA"/>
</dbReference>
<dbReference type="Proteomes" id="UP000682733">
    <property type="component" value="Unassembled WGS sequence"/>
</dbReference>
<name>A0A8S2DZF5_9BILA</name>
<organism evidence="1 3">
    <name type="scientific">Didymodactylos carnosus</name>
    <dbReference type="NCBI Taxonomy" id="1234261"/>
    <lineage>
        <taxon>Eukaryota</taxon>
        <taxon>Metazoa</taxon>
        <taxon>Spiralia</taxon>
        <taxon>Gnathifera</taxon>
        <taxon>Rotifera</taxon>
        <taxon>Eurotatoria</taxon>
        <taxon>Bdelloidea</taxon>
        <taxon>Philodinida</taxon>
        <taxon>Philodinidae</taxon>
        <taxon>Didymodactylos</taxon>
    </lineage>
</organism>
<proteinExistence type="predicted"/>
<evidence type="ECO:0000313" key="1">
    <source>
        <dbReference type="EMBL" id="CAF1092753.1"/>
    </source>
</evidence>
<gene>
    <name evidence="1" type="ORF">OVA965_LOCUS18898</name>
    <name evidence="2" type="ORF">TMI583_LOCUS18911</name>
</gene>
<protein>
    <submittedName>
        <fullName evidence="1">Uncharacterized protein</fullName>
    </submittedName>
</protein>
<dbReference type="AlphaFoldDB" id="A0A8S2DZF5"/>
<accession>A0A8S2DZF5</accession>
<dbReference type="Proteomes" id="UP000677228">
    <property type="component" value="Unassembled WGS sequence"/>
</dbReference>
<comment type="caution">
    <text evidence="1">The sequence shown here is derived from an EMBL/GenBank/DDBJ whole genome shotgun (WGS) entry which is preliminary data.</text>
</comment>
<reference evidence="1" key="1">
    <citation type="submission" date="2021-02" db="EMBL/GenBank/DDBJ databases">
        <authorList>
            <person name="Nowell W R."/>
        </authorList>
    </citation>
    <scope>NUCLEOTIDE SEQUENCE</scope>
</reference>
<sequence>MNFPKPLVASATQHDRNYRLPSSLILLDSVSPTAIDSKARQAILKTSKTHSDEATPSCMRRLPNVSSGYTFSTIQRALQFQYFKEKLDVKPKQDESIDLFNTTIIAVWKYRHLMYPDENSGDFTFKVR</sequence>
<evidence type="ECO:0000313" key="3">
    <source>
        <dbReference type="Proteomes" id="UP000677228"/>
    </source>
</evidence>
<evidence type="ECO:0000313" key="2">
    <source>
        <dbReference type="EMBL" id="CAF3854276.1"/>
    </source>
</evidence>
<dbReference type="EMBL" id="CAJNOK010009552">
    <property type="protein sequence ID" value="CAF1092753.1"/>
    <property type="molecule type" value="Genomic_DNA"/>
</dbReference>